<feature type="transmembrane region" description="Helical" evidence="1">
    <location>
        <begin position="12"/>
        <end position="35"/>
    </location>
</feature>
<dbReference type="InParanoid" id="B9TAL7"/>
<feature type="transmembrane region" description="Helical" evidence="1">
    <location>
        <begin position="77"/>
        <end position="95"/>
    </location>
</feature>
<keyword evidence="1" id="KW-0812">Transmembrane</keyword>
<reference evidence="3" key="1">
    <citation type="journal article" date="2010" name="Nat. Biotechnol.">
        <title>Draft genome sequence of the oilseed species Ricinus communis.</title>
        <authorList>
            <person name="Chan A.P."/>
            <person name="Crabtree J."/>
            <person name="Zhao Q."/>
            <person name="Lorenzi H."/>
            <person name="Orvis J."/>
            <person name="Puiu D."/>
            <person name="Melake-Berhan A."/>
            <person name="Jones K.M."/>
            <person name="Redman J."/>
            <person name="Chen G."/>
            <person name="Cahoon E.B."/>
            <person name="Gedil M."/>
            <person name="Stanke M."/>
            <person name="Haas B.J."/>
            <person name="Wortman J.R."/>
            <person name="Fraser-Liggett C.M."/>
            <person name="Ravel J."/>
            <person name="Rabinowicz P.D."/>
        </authorList>
    </citation>
    <scope>NUCLEOTIDE SEQUENCE [LARGE SCALE GENOMIC DNA]</scope>
    <source>
        <strain evidence="3">cv. Hale</strain>
    </source>
</reference>
<protein>
    <submittedName>
        <fullName evidence="2">Uncharacterized protein</fullName>
    </submittedName>
</protein>
<keyword evidence="1" id="KW-0472">Membrane</keyword>
<dbReference type="Proteomes" id="UP000008311">
    <property type="component" value="Unassembled WGS sequence"/>
</dbReference>
<keyword evidence="1" id="KW-1133">Transmembrane helix</keyword>
<dbReference type="AlphaFoldDB" id="B9TAL7"/>
<feature type="transmembrane region" description="Helical" evidence="1">
    <location>
        <begin position="101"/>
        <end position="119"/>
    </location>
</feature>
<sequence>MSAQGAQSNLRIIWRIPLLAAALISLVFGINAGLLRLGVNTVLPTPALQGFHGPLMACGFLGTLISLERAVAIGFRWAYVGPLTAAIGAVTTIAGGWQTGSFLFVLSALVHVVASAFIYRRQPALFTLTLLLGAGFCPKSSIGGRPFSSSPSPANAWNYPASFPPPQEANPPSSSSLCYCWPACLSRRCSA</sequence>
<feature type="transmembrane region" description="Helical" evidence="1">
    <location>
        <begin position="47"/>
        <end position="65"/>
    </location>
</feature>
<evidence type="ECO:0000256" key="1">
    <source>
        <dbReference type="SAM" id="Phobius"/>
    </source>
</evidence>
<evidence type="ECO:0000313" key="3">
    <source>
        <dbReference type="Proteomes" id="UP000008311"/>
    </source>
</evidence>
<evidence type="ECO:0000313" key="2">
    <source>
        <dbReference type="EMBL" id="EEF27100.1"/>
    </source>
</evidence>
<accession>B9TAL7</accession>
<organism evidence="2 3">
    <name type="scientific">Ricinus communis</name>
    <name type="common">Castor bean</name>
    <dbReference type="NCBI Taxonomy" id="3988"/>
    <lineage>
        <taxon>Eukaryota</taxon>
        <taxon>Viridiplantae</taxon>
        <taxon>Streptophyta</taxon>
        <taxon>Embryophyta</taxon>
        <taxon>Tracheophyta</taxon>
        <taxon>Spermatophyta</taxon>
        <taxon>Magnoliopsida</taxon>
        <taxon>eudicotyledons</taxon>
        <taxon>Gunneridae</taxon>
        <taxon>Pentapetalae</taxon>
        <taxon>rosids</taxon>
        <taxon>fabids</taxon>
        <taxon>Malpighiales</taxon>
        <taxon>Euphorbiaceae</taxon>
        <taxon>Acalyphoideae</taxon>
        <taxon>Acalypheae</taxon>
        <taxon>Ricinus</taxon>
    </lineage>
</organism>
<gene>
    <name evidence="2" type="ORF">RCOM_0110080</name>
</gene>
<dbReference type="EMBL" id="EQ975818">
    <property type="protein sequence ID" value="EEF27100.1"/>
    <property type="molecule type" value="Genomic_DNA"/>
</dbReference>
<keyword evidence="3" id="KW-1185">Reference proteome</keyword>
<proteinExistence type="predicted"/>
<name>B9TAL7_RICCO</name>